<dbReference type="InterPro" id="IPR010982">
    <property type="entry name" value="Lambda_DNA-bd_dom_sf"/>
</dbReference>
<dbReference type="PANTHER" id="PTHR34475:SF1">
    <property type="entry name" value="CYTOSKELETON PROTEIN RODZ"/>
    <property type="match status" value="1"/>
</dbReference>
<dbReference type="Pfam" id="PF13413">
    <property type="entry name" value="HTH_25"/>
    <property type="match status" value="1"/>
</dbReference>
<name>A0A3A1YMB1_9GAMM</name>
<keyword evidence="2" id="KW-0472">Membrane</keyword>
<evidence type="ECO:0000259" key="3">
    <source>
        <dbReference type="Pfam" id="PF13464"/>
    </source>
</evidence>
<dbReference type="Gene3D" id="1.10.260.40">
    <property type="entry name" value="lambda repressor-like DNA-binding domains"/>
    <property type="match status" value="1"/>
</dbReference>
<feature type="compositionally biased region" description="Low complexity" evidence="1">
    <location>
        <begin position="208"/>
        <end position="233"/>
    </location>
</feature>
<dbReference type="AlphaFoldDB" id="A0A3A1YMB1"/>
<comment type="caution">
    <text evidence="4">The sequence shown here is derived from an EMBL/GenBank/DDBJ whole genome shotgun (WGS) entry which is preliminary data.</text>
</comment>
<dbReference type="PANTHER" id="PTHR34475">
    <property type="match status" value="1"/>
</dbReference>
<evidence type="ECO:0000256" key="1">
    <source>
        <dbReference type="SAM" id="MobiDB-lite"/>
    </source>
</evidence>
<keyword evidence="5" id="KW-1185">Reference proteome</keyword>
<feature type="transmembrane region" description="Helical" evidence="2">
    <location>
        <begin position="146"/>
        <end position="168"/>
    </location>
</feature>
<dbReference type="InterPro" id="IPR025194">
    <property type="entry name" value="RodZ-like_C"/>
</dbReference>
<organism evidence="4 5">
    <name type="scientific">Psittacicella gerlachiana</name>
    <dbReference type="NCBI Taxonomy" id="2028574"/>
    <lineage>
        <taxon>Bacteria</taxon>
        <taxon>Pseudomonadati</taxon>
        <taxon>Pseudomonadota</taxon>
        <taxon>Gammaproteobacteria</taxon>
        <taxon>Pasteurellales</taxon>
        <taxon>Psittacicellaceae</taxon>
        <taxon>Psittacicella</taxon>
    </lineage>
</organism>
<proteinExistence type="predicted"/>
<keyword evidence="2" id="KW-0812">Transmembrane</keyword>
<dbReference type="GO" id="GO:0003677">
    <property type="term" value="F:DNA binding"/>
    <property type="evidence" value="ECO:0007669"/>
    <property type="project" value="InterPro"/>
</dbReference>
<accession>A0A3A1YMB1</accession>
<evidence type="ECO:0000313" key="4">
    <source>
        <dbReference type="EMBL" id="RIY38691.1"/>
    </source>
</evidence>
<feature type="domain" description="Cytoskeleton protein RodZ-like C-terminal" evidence="3">
    <location>
        <begin position="260"/>
        <end position="329"/>
    </location>
</feature>
<protein>
    <recommendedName>
        <fullName evidence="3">Cytoskeleton protein RodZ-like C-terminal domain-containing protein</fullName>
    </recommendedName>
</protein>
<keyword evidence="2" id="KW-1133">Transmembrane helix</keyword>
<dbReference type="EMBL" id="NRJF01000011">
    <property type="protein sequence ID" value="RIY38691.1"/>
    <property type="molecule type" value="Genomic_DNA"/>
</dbReference>
<dbReference type="OrthoDB" id="9790252at2"/>
<evidence type="ECO:0000313" key="5">
    <source>
        <dbReference type="Proteomes" id="UP000265964"/>
    </source>
</evidence>
<feature type="compositionally biased region" description="Polar residues" evidence="1">
    <location>
        <begin position="178"/>
        <end position="198"/>
    </location>
</feature>
<dbReference type="Proteomes" id="UP000265964">
    <property type="component" value="Unassembled WGS sequence"/>
</dbReference>
<dbReference type="RefSeq" id="WP_119534021.1">
    <property type="nucleotide sequence ID" value="NZ_NRJF01000011.1"/>
</dbReference>
<feature type="region of interest" description="Disordered" evidence="1">
    <location>
        <begin position="1"/>
        <end position="22"/>
    </location>
</feature>
<dbReference type="InterPro" id="IPR050400">
    <property type="entry name" value="Bact_Cytoskel_RodZ"/>
</dbReference>
<dbReference type="Pfam" id="PF13464">
    <property type="entry name" value="RodZ_C"/>
    <property type="match status" value="1"/>
</dbReference>
<gene>
    <name evidence="4" type="ORF">CKF59_00455</name>
</gene>
<reference evidence="4 5" key="1">
    <citation type="submission" date="2017-08" db="EMBL/GenBank/DDBJ databases">
        <title>Reclassification of Bisgaard taxon 37 and 44.</title>
        <authorList>
            <person name="Christensen H."/>
        </authorList>
    </citation>
    <scope>NUCLEOTIDE SEQUENCE [LARGE SCALE GENOMIC DNA]</scope>
    <source>
        <strain evidence="4 5">EEAB3T1</strain>
    </source>
</reference>
<sequence length="332" mass="36769">MTTLENKDLNTTQDNTILDDQNLSPENFGSYLKKKRHEKGESLEDVNKVIRVNPRVLKAFENNQFTNIEDFDNVYLRMYLKKYIEYLGLEDNSLIDKKIFEDTAKQVNRDAKVVKDSAVSTGTGFSRNSLNSEIYNRNSPSNARKILFLLITLVIILIIGVIVVKSVFNSNTTGITGTEGSSVSVVQNQEATSTTSDSEVLVPSTESTDTQNNQTTNQDTNTANTSETNNTESLEVTPPSNPDVVIASDGSEIPVKGIFIKLSSESWVGVKNSTGSSQWITKTVPLNELYDLGNVAEIRVGRVSAVTYLYINGELQDLSTRNNSNLKTFLVK</sequence>
<feature type="compositionally biased region" description="Polar residues" evidence="1">
    <location>
        <begin position="9"/>
        <end position="22"/>
    </location>
</feature>
<evidence type="ECO:0000256" key="2">
    <source>
        <dbReference type="SAM" id="Phobius"/>
    </source>
</evidence>
<feature type="region of interest" description="Disordered" evidence="1">
    <location>
        <begin position="178"/>
        <end position="242"/>
    </location>
</feature>